<feature type="compositionally biased region" description="Basic and acidic residues" evidence="1">
    <location>
        <begin position="1"/>
        <end position="12"/>
    </location>
</feature>
<keyword evidence="3" id="KW-1185">Reference proteome</keyword>
<sequence>MIPRHGEITNVKKKEKMAPNGLLEVGENEKEGPEDAELSIMQEPAPRPSIFYQPSKSSNLPFPSRLKKHKKDDEDERLEAMIHMSKGAKVEFFEGWKPLSPLQLAMEEVMSK</sequence>
<name>A0ABQ4XTR2_9ASTR</name>
<protein>
    <submittedName>
        <fullName evidence="2">Uncharacterized protein</fullName>
    </submittedName>
</protein>
<comment type="caution">
    <text evidence="2">The sequence shown here is derived from an EMBL/GenBank/DDBJ whole genome shotgun (WGS) entry which is preliminary data.</text>
</comment>
<evidence type="ECO:0000256" key="1">
    <source>
        <dbReference type="SAM" id="MobiDB-lite"/>
    </source>
</evidence>
<organism evidence="2 3">
    <name type="scientific">Tanacetum coccineum</name>
    <dbReference type="NCBI Taxonomy" id="301880"/>
    <lineage>
        <taxon>Eukaryota</taxon>
        <taxon>Viridiplantae</taxon>
        <taxon>Streptophyta</taxon>
        <taxon>Embryophyta</taxon>
        <taxon>Tracheophyta</taxon>
        <taxon>Spermatophyta</taxon>
        <taxon>Magnoliopsida</taxon>
        <taxon>eudicotyledons</taxon>
        <taxon>Gunneridae</taxon>
        <taxon>Pentapetalae</taxon>
        <taxon>asterids</taxon>
        <taxon>campanulids</taxon>
        <taxon>Asterales</taxon>
        <taxon>Asteraceae</taxon>
        <taxon>Asteroideae</taxon>
        <taxon>Anthemideae</taxon>
        <taxon>Anthemidinae</taxon>
        <taxon>Tanacetum</taxon>
    </lineage>
</organism>
<reference evidence="2" key="2">
    <citation type="submission" date="2022-01" db="EMBL/GenBank/DDBJ databases">
        <authorList>
            <person name="Yamashiro T."/>
            <person name="Shiraishi A."/>
            <person name="Satake H."/>
            <person name="Nakayama K."/>
        </authorList>
    </citation>
    <scope>NUCLEOTIDE SEQUENCE</scope>
</reference>
<feature type="compositionally biased region" description="Polar residues" evidence="1">
    <location>
        <begin position="52"/>
        <end position="61"/>
    </location>
</feature>
<dbReference type="Proteomes" id="UP001151760">
    <property type="component" value="Unassembled WGS sequence"/>
</dbReference>
<gene>
    <name evidence="2" type="ORF">Tco_0683353</name>
</gene>
<evidence type="ECO:0000313" key="2">
    <source>
        <dbReference type="EMBL" id="GJS68788.1"/>
    </source>
</evidence>
<proteinExistence type="predicted"/>
<feature type="region of interest" description="Disordered" evidence="1">
    <location>
        <begin position="1"/>
        <end position="72"/>
    </location>
</feature>
<reference evidence="2" key="1">
    <citation type="journal article" date="2022" name="Int. J. Mol. Sci.">
        <title>Draft Genome of Tanacetum Coccineum: Genomic Comparison of Closely Related Tanacetum-Family Plants.</title>
        <authorList>
            <person name="Yamashiro T."/>
            <person name="Shiraishi A."/>
            <person name="Nakayama K."/>
            <person name="Satake H."/>
        </authorList>
    </citation>
    <scope>NUCLEOTIDE SEQUENCE</scope>
</reference>
<evidence type="ECO:0000313" key="3">
    <source>
        <dbReference type="Proteomes" id="UP001151760"/>
    </source>
</evidence>
<accession>A0ABQ4XTR2</accession>
<dbReference type="EMBL" id="BQNB010009815">
    <property type="protein sequence ID" value="GJS68788.1"/>
    <property type="molecule type" value="Genomic_DNA"/>
</dbReference>